<reference evidence="7" key="1">
    <citation type="submission" date="2013-02" db="EMBL/GenBank/DDBJ databases">
        <title>Comparative genomics of Borrelia species.</title>
        <authorList>
            <person name="Schwan T.G."/>
            <person name="Raffel S.J."/>
            <person name="Porcella S.F."/>
        </authorList>
    </citation>
    <scope>NUCLEOTIDE SEQUENCE [LARGE SCALE GENOMIC DNA]</scope>
    <source>
        <strain evidence="7">YOR</strain>
    </source>
</reference>
<dbReference type="SUPFAM" id="SSF55920">
    <property type="entry name" value="Creatinase/aminopeptidase"/>
    <property type="match status" value="1"/>
</dbReference>
<evidence type="ECO:0000259" key="4">
    <source>
        <dbReference type="Pfam" id="PF00557"/>
    </source>
</evidence>
<dbReference type="PANTHER" id="PTHR43763:SF6">
    <property type="entry name" value="XAA-PRO AMINOPEPTIDASE 1"/>
    <property type="match status" value="1"/>
</dbReference>
<dbReference type="Pfam" id="PF16189">
    <property type="entry name" value="Creatinase_N_2"/>
    <property type="match status" value="1"/>
</dbReference>
<keyword evidence="2" id="KW-0479">Metal-binding</keyword>
<feature type="domain" description="Peptidase M24" evidence="4">
    <location>
        <begin position="312"/>
        <end position="526"/>
    </location>
</feature>
<keyword evidence="7" id="KW-0645">Protease</keyword>
<evidence type="ECO:0000259" key="5">
    <source>
        <dbReference type="Pfam" id="PF01321"/>
    </source>
</evidence>
<evidence type="ECO:0000313" key="7">
    <source>
        <dbReference type="EMBL" id="AHH03021.1"/>
    </source>
</evidence>
<comment type="similarity">
    <text evidence="1">Belongs to the peptidase M24B family.</text>
</comment>
<dbReference type="Gene3D" id="3.90.230.10">
    <property type="entry name" value="Creatinase/methionine aminopeptidase superfamily"/>
    <property type="match status" value="1"/>
</dbReference>
<feature type="domain" description="Peptidase M24 C-terminal" evidence="6">
    <location>
        <begin position="536"/>
        <end position="594"/>
    </location>
</feature>
<dbReference type="EC" id="3.4.11.9" evidence="7"/>
<evidence type="ECO:0000256" key="3">
    <source>
        <dbReference type="ARBA" id="ARBA00022801"/>
    </source>
</evidence>
<dbReference type="SUPFAM" id="SSF53092">
    <property type="entry name" value="Creatinase/prolidase N-terminal domain"/>
    <property type="match status" value="1"/>
</dbReference>
<dbReference type="Pfam" id="PF01321">
    <property type="entry name" value="Creatinase_N"/>
    <property type="match status" value="1"/>
</dbReference>
<dbReference type="InterPro" id="IPR050422">
    <property type="entry name" value="X-Pro_aminopeptidase_P"/>
</dbReference>
<dbReference type="InterPro" id="IPR036005">
    <property type="entry name" value="Creatinase/aminopeptidase-like"/>
</dbReference>
<proteinExistence type="inferred from homology"/>
<dbReference type="Proteomes" id="UP000019269">
    <property type="component" value="Chromosome"/>
</dbReference>
<dbReference type="Gene3D" id="3.40.350.10">
    <property type="entry name" value="Creatinase/prolidase N-terminal domain"/>
    <property type="match status" value="2"/>
</dbReference>
<dbReference type="Pfam" id="PF00557">
    <property type="entry name" value="Peptidase_M24"/>
    <property type="match status" value="1"/>
</dbReference>
<gene>
    <name evidence="7" type="ORF">BHY_0070</name>
</gene>
<feature type="domain" description="Creatinase N-terminal" evidence="5">
    <location>
        <begin position="12"/>
        <end position="132"/>
    </location>
</feature>
<dbReference type="InterPro" id="IPR032416">
    <property type="entry name" value="Peptidase_M24_C"/>
</dbReference>
<dbReference type="InterPro" id="IPR000994">
    <property type="entry name" value="Pept_M24"/>
</dbReference>
<sequence length="595" mass="67387">MLYMGTSTKIFSLRNLMRKSKIDAYLMASYDPHMSEYSHVRFNVREFITGFTGSAGTVIVTETDAVLFTDGRYFLQASSELEGTEFKLMKLGVKGYPDIFSYINTNLKGLRLGIYAEDVSIKLYNDLIKNCRHTDIEILHEDLVSKIWQGRPVLEGNKIFELSEAQKNDKRTDKIDRVNSRLEEKAIDFCIISSLDEVAWLLNLRGLDIESSALFYAFLFIARSERYKNVIFVNVDKLDSDLRDRLETEGFEIEDYGNFYSFLAEISHEGKFFIPVESNIKILESIGKPNAVLGQSVVNELKTIKSDYEISKMKEAHIIDAVSLIKFLYEFKSLSKDELSRLDEVAVADMLLNFRAARDEFFSSSFDSIVGFKENSALPHYKPKKGAKNLDSSGLLLIDSGGSYLGLGTTDVTRTILIGEASSKEREDYTLVLKSFIALASLKFPFGTLGASLDGIARFPLLKQGLNFAHGTGHGVGFFLNVHELPVSISPLSAYAFKGSEITSIEPGLYRESQYGIRTENLVFVKQSYSNEFGTFLEFENLTLVPFEKELIVTEMLSKDELDYINSYHEFVYFSLKEYLSGDELKFLEILTSKI</sequence>
<evidence type="ECO:0000256" key="1">
    <source>
        <dbReference type="ARBA" id="ARBA00008766"/>
    </source>
</evidence>
<dbReference type="InterPro" id="IPR000587">
    <property type="entry name" value="Creatinase_N"/>
</dbReference>
<organism evidence="7 8">
    <name type="scientific">Borrelia nietonii YOR</name>
    <dbReference type="NCBI Taxonomy" id="1293576"/>
    <lineage>
        <taxon>Bacteria</taxon>
        <taxon>Pseudomonadati</taxon>
        <taxon>Spirochaetota</taxon>
        <taxon>Spirochaetia</taxon>
        <taxon>Spirochaetales</taxon>
        <taxon>Borreliaceae</taxon>
        <taxon>Borrelia</taxon>
        <taxon>Borrelia nietonii</taxon>
    </lineage>
</organism>
<evidence type="ECO:0000259" key="6">
    <source>
        <dbReference type="Pfam" id="PF16188"/>
    </source>
</evidence>
<dbReference type="Pfam" id="PF16188">
    <property type="entry name" value="Peptidase_M24_C"/>
    <property type="match status" value="1"/>
</dbReference>
<keyword evidence="8" id="KW-1185">Reference proteome</keyword>
<evidence type="ECO:0000313" key="8">
    <source>
        <dbReference type="Proteomes" id="UP000019269"/>
    </source>
</evidence>
<dbReference type="InterPro" id="IPR029149">
    <property type="entry name" value="Creatin/AminoP/Spt16_N"/>
</dbReference>
<dbReference type="EMBL" id="CP004146">
    <property type="protein sequence ID" value="AHH03021.1"/>
    <property type="molecule type" value="Genomic_DNA"/>
</dbReference>
<dbReference type="CDD" id="cd01085">
    <property type="entry name" value="APP"/>
    <property type="match status" value="1"/>
</dbReference>
<dbReference type="InterPro" id="IPR033740">
    <property type="entry name" value="Pept_M24B"/>
</dbReference>
<name>A0ABN4C6F5_9SPIR</name>
<keyword evidence="3 7" id="KW-0378">Hydrolase</keyword>
<dbReference type="PANTHER" id="PTHR43763">
    <property type="entry name" value="XAA-PRO AMINOPEPTIDASE 1"/>
    <property type="match status" value="1"/>
</dbReference>
<evidence type="ECO:0000256" key="2">
    <source>
        <dbReference type="ARBA" id="ARBA00022723"/>
    </source>
</evidence>
<dbReference type="GO" id="GO:0004177">
    <property type="term" value="F:aminopeptidase activity"/>
    <property type="evidence" value="ECO:0007669"/>
    <property type="project" value="UniProtKB-KW"/>
</dbReference>
<keyword evidence="7" id="KW-0031">Aminopeptidase</keyword>
<accession>A0ABN4C6F5</accession>
<protein>
    <submittedName>
        <fullName evidence="7">Xaa-Pro aminopeptidase</fullName>
        <ecNumber evidence="7">3.4.11.9</ecNumber>
    </submittedName>
</protein>